<dbReference type="InterPro" id="IPR002501">
    <property type="entry name" value="PsdUridine_synth_N"/>
</dbReference>
<dbReference type="EC" id="5.4.99.25" evidence="5"/>
<dbReference type="EMBL" id="JACQRX010000168">
    <property type="protein sequence ID" value="MBI4251561.1"/>
    <property type="molecule type" value="Genomic_DNA"/>
</dbReference>
<evidence type="ECO:0000259" key="7">
    <source>
        <dbReference type="Pfam" id="PF01509"/>
    </source>
</evidence>
<feature type="domain" description="Pseudouridine synthase II N-terminal" evidence="7">
    <location>
        <begin position="32"/>
        <end position="174"/>
    </location>
</feature>
<dbReference type="GO" id="GO:0003723">
    <property type="term" value="F:RNA binding"/>
    <property type="evidence" value="ECO:0007669"/>
    <property type="project" value="InterPro"/>
</dbReference>
<feature type="region of interest" description="Disordered" evidence="6">
    <location>
        <begin position="254"/>
        <end position="273"/>
    </location>
</feature>
<comment type="caution">
    <text evidence="8">The sequence shown here is derived from an EMBL/GenBank/DDBJ whole genome shotgun (WGS) entry which is preliminary data.</text>
</comment>
<comment type="catalytic activity">
    <reaction evidence="1 5">
        <text>uridine(55) in tRNA = pseudouridine(55) in tRNA</text>
        <dbReference type="Rhea" id="RHEA:42532"/>
        <dbReference type="Rhea" id="RHEA-COMP:10101"/>
        <dbReference type="Rhea" id="RHEA-COMP:10102"/>
        <dbReference type="ChEBI" id="CHEBI:65314"/>
        <dbReference type="ChEBI" id="CHEBI:65315"/>
        <dbReference type="EC" id="5.4.99.25"/>
    </reaction>
</comment>
<dbReference type="NCBIfam" id="TIGR00431">
    <property type="entry name" value="TruB"/>
    <property type="match status" value="1"/>
</dbReference>
<dbReference type="GO" id="GO:1990481">
    <property type="term" value="P:mRNA pseudouridine synthesis"/>
    <property type="evidence" value="ECO:0007669"/>
    <property type="project" value="TreeGrafter"/>
</dbReference>
<comment type="similarity">
    <text evidence="2 5">Belongs to the pseudouridine synthase TruB family. Type 1 subfamily.</text>
</comment>
<evidence type="ECO:0000256" key="1">
    <source>
        <dbReference type="ARBA" id="ARBA00000385"/>
    </source>
</evidence>
<evidence type="ECO:0000256" key="2">
    <source>
        <dbReference type="ARBA" id="ARBA00005642"/>
    </source>
</evidence>
<keyword evidence="4 5" id="KW-0413">Isomerase</keyword>
<dbReference type="InterPro" id="IPR020103">
    <property type="entry name" value="PsdUridine_synth_cat_dom_sf"/>
</dbReference>
<dbReference type="GO" id="GO:0031119">
    <property type="term" value="P:tRNA pseudouridine synthesis"/>
    <property type="evidence" value="ECO:0007669"/>
    <property type="project" value="UniProtKB-UniRule"/>
</dbReference>
<sequence length="305" mass="32468">MKLSGALNLRKAAGPTSHDLVDEVRRLVPPRTKVGHAGTLDPMAEGVLPVCLGAATKLFPYLLDCRKTYRAVMRFGLVTDTQDATGRALAEREPGEITLEDAQRLLDTFMGESVQVPPMYSALKQSGTRLHVLARAGVEVERKGRPIQVFGVRALAAAGPLLTFEVTCSRGTYIRALCHDVGALRGSGGCLEALTRTALGPFRLEASRSLEEIRALAGEGRLAGALVSPAEVLAHLPALTVRPEAGGRVRHGGALRASDWGEGETPPGEGPVRLLSPEGELLAVGRVLSPRERGRGWVAPERVFA</sequence>
<reference evidence="8" key="1">
    <citation type="submission" date="2020-07" db="EMBL/GenBank/DDBJ databases">
        <title>Huge and variable diversity of episymbiotic CPR bacteria and DPANN archaea in groundwater ecosystems.</title>
        <authorList>
            <person name="He C.Y."/>
            <person name="Keren R."/>
            <person name="Whittaker M."/>
            <person name="Farag I.F."/>
            <person name="Doudna J."/>
            <person name="Cate J.H.D."/>
            <person name="Banfield J.F."/>
        </authorList>
    </citation>
    <scope>NUCLEOTIDE SEQUENCE</scope>
    <source>
        <strain evidence="8">NC_groundwater_1370_Ag_S-0.2um_69_93</strain>
    </source>
</reference>
<dbReference type="SUPFAM" id="SSF55120">
    <property type="entry name" value="Pseudouridine synthase"/>
    <property type="match status" value="1"/>
</dbReference>
<comment type="function">
    <text evidence="5">Responsible for synthesis of pseudouridine from uracil-55 in the psi GC loop of transfer RNAs.</text>
</comment>
<gene>
    <name evidence="5 8" type="primary">truB</name>
    <name evidence="8" type="ORF">HY618_03795</name>
</gene>
<dbReference type="PANTHER" id="PTHR13767">
    <property type="entry name" value="TRNA-PSEUDOURIDINE SYNTHASE"/>
    <property type="match status" value="1"/>
</dbReference>
<evidence type="ECO:0000313" key="8">
    <source>
        <dbReference type="EMBL" id="MBI4251561.1"/>
    </source>
</evidence>
<dbReference type="Pfam" id="PF01509">
    <property type="entry name" value="TruB_N"/>
    <property type="match status" value="1"/>
</dbReference>
<dbReference type="GO" id="GO:0160148">
    <property type="term" value="F:tRNA pseudouridine(55) synthase activity"/>
    <property type="evidence" value="ECO:0007669"/>
    <property type="project" value="UniProtKB-EC"/>
</dbReference>
<accession>A0A932ZTX7</accession>
<dbReference type="CDD" id="cd02573">
    <property type="entry name" value="PseudoU_synth_EcTruB"/>
    <property type="match status" value="1"/>
</dbReference>
<feature type="active site" description="Nucleophile" evidence="5">
    <location>
        <position position="41"/>
    </location>
</feature>
<evidence type="ECO:0000256" key="6">
    <source>
        <dbReference type="SAM" id="MobiDB-lite"/>
    </source>
</evidence>
<dbReference type="Proteomes" id="UP000752292">
    <property type="component" value="Unassembled WGS sequence"/>
</dbReference>
<proteinExistence type="inferred from homology"/>
<dbReference type="HAMAP" id="MF_01080">
    <property type="entry name" value="TruB_bact"/>
    <property type="match status" value="1"/>
</dbReference>
<evidence type="ECO:0000256" key="3">
    <source>
        <dbReference type="ARBA" id="ARBA00022694"/>
    </source>
</evidence>
<evidence type="ECO:0000256" key="4">
    <source>
        <dbReference type="ARBA" id="ARBA00023235"/>
    </source>
</evidence>
<keyword evidence="3 5" id="KW-0819">tRNA processing</keyword>
<dbReference type="InterPro" id="IPR014780">
    <property type="entry name" value="tRNA_psdUridine_synth_TruB"/>
</dbReference>
<protein>
    <recommendedName>
        <fullName evidence="5">tRNA pseudouridine synthase B</fullName>
        <ecNumber evidence="5">5.4.99.25</ecNumber>
    </recommendedName>
    <alternativeName>
        <fullName evidence="5">tRNA pseudouridine(55) synthase</fullName>
        <shortName evidence="5">Psi55 synthase</shortName>
    </alternativeName>
    <alternativeName>
        <fullName evidence="5">tRNA pseudouridylate synthase</fullName>
    </alternativeName>
    <alternativeName>
        <fullName evidence="5">tRNA-uridine isomerase</fullName>
    </alternativeName>
</protein>
<organism evidence="8 9">
    <name type="scientific">Tectimicrobiota bacterium</name>
    <dbReference type="NCBI Taxonomy" id="2528274"/>
    <lineage>
        <taxon>Bacteria</taxon>
        <taxon>Pseudomonadati</taxon>
        <taxon>Nitrospinota/Tectimicrobiota group</taxon>
        <taxon>Candidatus Tectimicrobiota</taxon>
    </lineage>
</organism>
<dbReference type="AlphaFoldDB" id="A0A932ZTX7"/>
<dbReference type="Gene3D" id="3.30.2350.10">
    <property type="entry name" value="Pseudouridine synthase"/>
    <property type="match status" value="1"/>
</dbReference>
<evidence type="ECO:0000313" key="9">
    <source>
        <dbReference type="Proteomes" id="UP000752292"/>
    </source>
</evidence>
<name>A0A932ZTX7_UNCTE</name>
<dbReference type="PANTHER" id="PTHR13767:SF2">
    <property type="entry name" value="PSEUDOURIDYLATE SYNTHASE TRUB1"/>
    <property type="match status" value="1"/>
</dbReference>
<evidence type="ECO:0000256" key="5">
    <source>
        <dbReference type="HAMAP-Rule" id="MF_01080"/>
    </source>
</evidence>